<dbReference type="Pfam" id="PF02179">
    <property type="entry name" value="BAG"/>
    <property type="match status" value="1"/>
</dbReference>
<feature type="compositionally biased region" description="Basic and acidic residues" evidence="1">
    <location>
        <begin position="390"/>
        <end position="407"/>
    </location>
</feature>
<feature type="compositionally biased region" description="Basic and acidic residues" evidence="1">
    <location>
        <begin position="287"/>
        <end position="377"/>
    </location>
</feature>
<name>A0AAV5RPC3_STABA</name>
<proteinExistence type="predicted"/>
<accession>A0AAV5RPC3</accession>
<dbReference type="InterPro" id="IPR003103">
    <property type="entry name" value="BAG_domain"/>
</dbReference>
<evidence type="ECO:0000256" key="1">
    <source>
        <dbReference type="SAM" id="MobiDB-lite"/>
    </source>
</evidence>
<dbReference type="InterPro" id="IPR036533">
    <property type="entry name" value="BAG_dom_sf"/>
</dbReference>
<dbReference type="EMBL" id="BTGC01000008">
    <property type="protein sequence ID" value="GMM52526.1"/>
    <property type="molecule type" value="Genomic_DNA"/>
</dbReference>
<keyword evidence="4" id="KW-1185">Reference proteome</keyword>
<feature type="compositionally biased region" description="Low complexity" evidence="1">
    <location>
        <begin position="378"/>
        <end position="389"/>
    </location>
</feature>
<evidence type="ECO:0000259" key="2">
    <source>
        <dbReference type="PROSITE" id="PS51035"/>
    </source>
</evidence>
<gene>
    <name evidence="3" type="ORF">DASB73_034890</name>
</gene>
<reference evidence="3 4" key="1">
    <citation type="journal article" date="2023" name="Elife">
        <title>Identification of key yeast species and microbe-microbe interactions impacting larval growth of Drosophila in the wild.</title>
        <authorList>
            <person name="Mure A."/>
            <person name="Sugiura Y."/>
            <person name="Maeda R."/>
            <person name="Honda K."/>
            <person name="Sakurai N."/>
            <person name="Takahashi Y."/>
            <person name="Watada M."/>
            <person name="Katoh T."/>
            <person name="Gotoh A."/>
            <person name="Gotoh Y."/>
            <person name="Taniguchi I."/>
            <person name="Nakamura K."/>
            <person name="Hayashi T."/>
            <person name="Katayama T."/>
            <person name="Uemura T."/>
            <person name="Hattori Y."/>
        </authorList>
    </citation>
    <scope>NUCLEOTIDE SEQUENCE [LARGE SCALE GENOMIC DNA]</scope>
    <source>
        <strain evidence="3 4">SB-73</strain>
    </source>
</reference>
<dbReference type="PROSITE" id="PS51035">
    <property type="entry name" value="BAG"/>
    <property type="match status" value="1"/>
</dbReference>
<feature type="compositionally biased region" description="Basic and acidic residues" evidence="1">
    <location>
        <begin position="268"/>
        <end position="280"/>
    </location>
</feature>
<evidence type="ECO:0000313" key="4">
    <source>
        <dbReference type="Proteomes" id="UP001362899"/>
    </source>
</evidence>
<dbReference type="SUPFAM" id="SSF63491">
    <property type="entry name" value="BAG domain"/>
    <property type="match status" value="1"/>
</dbReference>
<feature type="compositionally biased region" description="Basic and acidic residues" evidence="1">
    <location>
        <begin position="230"/>
        <end position="259"/>
    </location>
</feature>
<feature type="region of interest" description="Disordered" evidence="1">
    <location>
        <begin position="198"/>
        <end position="426"/>
    </location>
</feature>
<feature type="domain" description="BAG" evidence="2">
    <location>
        <begin position="111"/>
        <end position="191"/>
    </location>
</feature>
<dbReference type="GO" id="GO:0051087">
    <property type="term" value="F:protein-folding chaperone binding"/>
    <property type="evidence" value="ECO:0007669"/>
    <property type="project" value="InterPro"/>
</dbReference>
<feature type="compositionally biased region" description="Basic residues" evidence="1">
    <location>
        <begin position="408"/>
        <end position="426"/>
    </location>
</feature>
<sequence length="426" mass="47854">MGNLFSNLWKSGKIEYVRVQYENQTSKITFSGNDYTKDKHVLVKTLQQRAAHALNIPVEELVLSVQNSHRKLTDASKSLESYGVGPKTEIVATRAQAAPKIKIPTPAAKDEISKILQEVESELGGRIKEFITNPPKDAEERDNEHRILSEVILAKTIALDNVQISNDDERLARKKAIASLQKYHHEVDKTLNDMKVAQHAEEAEKSRHEVLDDVSKKEEPETTEAAVAETEAKIEETEETKQTEETEETKQTEEPKEVEQPEEVEQTEEPKDSEPVKESTEAVVAETKAKEVETAQATEEVKIEESTEAKVAETDAQIKETEAKVAETNEETTEAKEAETEARIEETAEEPEVAKETAEETAEVTKEETKEEPKEVSAEPTESTEPTEPTETKEESPVEQKSEEPAKSKKNRSRTRTKNKKGKKKN</sequence>
<protein>
    <recommendedName>
        <fullName evidence="2">BAG domain-containing protein</fullName>
    </recommendedName>
</protein>
<dbReference type="Proteomes" id="UP001362899">
    <property type="component" value="Unassembled WGS sequence"/>
</dbReference>
<organism evidence="3 4">
    <name type="scientific">Starmerella bacillaris</name>
    <name type="common">Yeast</name>
    <name type="synonym">Candida zemplinina</name>
    <dbReference type="NCBI Taxonomy" id="1247836"/>
    <lineage>
        <taxon>Eukaryota</taxon>
        <taxon>Fungi</taxon>
        <taxon>Dikarya</taxon>
        <taxon>Ascomycota</taxon>
        <taxon>Saccharomycotina</taxon>
        <taxon>Dipodascomycetes</taxon>
        <taxon>Dipodascales</taxon>
        <taxon>Trichomonascaceae</taxon>
        <taxon>Starmerella</taxon>
    </lineage>
</organism>
<dbReference type="AlphaFoldDB" id="A0AAV5RPC3"/>
<dbReference type="Gene3D" id="1.20.58.120">
    <property type="entry name" value="BAG domain"/>
    <property type="match status" value="1"/>
</dbReference>
<evidence type="ECO:0000313" key="3">
    <source>
        <dbReference type="EMBL" id="GMM52526.1"/>
    </source>
</evidence>
<feature type="compositionally biased region" description="Basic and acidic residues" evidence="1">
    <location>
        <begin position="198"/>
        <end position="220"/>
    </location>
</feature>
<dbReference type="SMART" id="SM00264">
    <property type="entry name" value="BAG"/>
    <property type="match status" value="1"/>
</dbReference>
<comment type="caution">
    <text evidence="3">The sequence shown here is derived from an EMBL/GenBank/DDBJ whole genome shotgun (WGS) entry which is preliminary data.</text>
</comment>